<dbReference type="Gene3D" id="3.90.550.10">
    <property type="entry name" value="Spore Coat Polysaccharide Biosynthesis Protein SpsA, Chain A"/>
    <property type="match status" value="1"/>
</dbReference>
<geneLocation type="plasmid" evidence="2 3">
    <name>unnamed1</name>
</geneLocation>
<organism evidence="2 3">
    <name type="scientific">Aristophania vespae</name>
    <dbReference type="NCBI Taxonomy" id="2697033"/>
    <lineage>
        <taxon>Bacteria</taxon>
        <taxon>Pseudomonadati</taxon>
        <taxon>Pseudomonadota</taxon>
        <taxon>Alphaproteobacteria</taxon>
        <taxon>Acetobacterales</taxon>
        <taxon>Acetobacteraceae</taxon>
        <taxon>Aristophania</taxon>
    </lineage>
</organism>
<dbReference type="RefSeq" id="WP_160619537.1">
    <property type="nucleotide sequence ID" value="NZ_CP047653.1"/>
</dbReference>
<dbReference type="InterPro" id="IPR050834">
    <property type="entry name" value="Glycosyltransf_2"/>
</dbReference>
<proteinExistence type="predicted"/>
<dbReference type="SUPFAM" id="SSF53448">
    <property type="entry name" value="Nucleotide-diphospho-sugar transferases"/>
    <property type="match status" value="1"/>
</dbReference>
<dbReference type="PANTHER" id="PTHR43685:SF2">
    <property type="entry name" value="GLYCOSYLTRANSFERASE 2-LIKE DOMAIN-CONTAINING PROTEIN"/>
    <property type="match status" value="1"/>
</dbReference>
<evidence type="ECO:0000313" key="2">
    <source>
        <dbReference type="EMBL" id="QHI96480.1"/>
    </source>
</evidence>
<dbReference type="Proteomes" id="UP000463975">
    <property type="component" value="Plasmid unnamed1"/>
</dbReference>
<dbReference type="AlphaFoldDB" id="A0A6P1NIX5"/>
<keyword evidence="2" id="KW-0614">Plasmid</keyword>
<dbReference type="GO" id="GO:0016740">
    <property type="term" value="F:transferase activity"/>
    <property type="evidence" value="ECO:0007669"/>
    <property type="project" value="UniProtKB-KW"/>
</dbReference>
<keyword evidence="2" id="KW-0808">Transferase</keyword>
<evidence type="ECO:0000313" key="3">
    <source>
        <dbReference type="Proteomes" id="UP000463975"/>
    </source>
</evidence>
<reference evidence="2 3" key="1">
    <citation type="submission" date="2020-01" db="EMBL/GenBank/DDBJ databases">
        <title>Genome sequencing of strain KACC 21507.</title>
        <authorList>
            <person name="Heo J."/>
            <person name="Kim S.-J."/>
            <person name="Kim J.-S."/>
            <person name="Hong S.-B."/>
            <person name="Kwon S.-W."/>
        </authorList>
    </citation>
    <scope>NUCLEOTIDE SEQUENCE [LARGE SCALE GENOMIC DNA]</scope>
    <source>
        <strain evidence="2 3">KACC 21507</strain>
        <plasmid evidence="2 3">unnamed1</plasmid>
    </source>
</reference>
<feature type="domain" description="Glycosyltransferase 2-like" evidence="1">
    <location>
        <begin position="7"/>
        <end position="180"/>
    </location>
</feature>
<keyword evidence="3" id="KW-1185">Reference proteome</keyword>
<protein>
    <submittedName>
        <fullName evidence="2">Glycosyltransferase</fullName>
    </submittedName>
</protein>
<evidence type="ECO:0000259" key="1">
    <source>
        <dbReference type="Pfam" id="PF00535"/>
    </source>
</evidence>
<dbReference type="KEGG" id="bomb:GT348_08970"/>
<dbReference type="InterPro" id="IPR029044">
    <property type="entry name" value="Nucleotide-diphossugar_trans"/>
</dbReference>
<dbReference type="EMBL" id="CP047653">
    <property type="protein sequence ID" value="QHI96480.1"/>
    <property type="molecule type" value="Genomic_DNA"/>
</dbReference>
<dbReference type="Pfam" id="PF00535">
    <property type="entry name" value="Glycos_transf_2"/>
    <property type="match status" value="1"/>
</dbReference>
<gene>
    <name evidence="2" type="ORF">GT348_08970</name>
</gene>
<name>A0A6P1NIX5_9PROT</name>
<dbReference type="CDD" id="cd00761">
    <property type="entry name" value="Glyco_tranf_GTA_type"/>
    <property type="match status" value="1"/>
</dbReference>
<sequence>MSKTVGIVLRTKNREYFLKRALKSILNQTFEDYHVYIINDGGEVDNLYKTFKEIDEKYKDRFSFMNLPSSTGRGSALSTGISICSEKYIHIHDDDDTIEPEFLAKTVAFLEDDKEKIFSGVVTSNYDVTEYIENENIVITQTSDHAGKRNGTIIDCALYFSSMISFVPIAVLFRRDVVKKVGNVNSSLKYMEDNEFFSRILQEGDIGIINDFLSSYHWREPSKDVNDVPQQSRQECAYQKDLYQNNVIRDAINGKSLLKQFQAQALRDRKASDYETAIILARLEELAHSFVEMTNLLTELLKRAKF</sequence>
<accession>A0A6P1NIX5</accession>
<dbReference type="InterPro" id="IPR001173">
    <property type="entry name" value="Glyco_trans_2-like"/>
</dbReference>
<dbReference type="PANTHER" id="PTHR43685">
    <property type="entry name" value="GLYCOSYLTRANSFERASE"/>
    <property type="match status" value="1"/>
</dbReference>